<keyword evidence="3" id="KW-1185">Reference proteome</keyword>
<dbReference type="RefSeq" id="WP_367955763.1">
    <property type="nucleotide sequence ID" value="NZ_JBDPGJ010000004.1"/>
</dbReference>
<sequence length="361" mass="38935">MSKHTFRPVFRVTVYLTLVLAAHALAPHAVRAETPCLVAELPPSDRPIVEEASLTTNPANLTRKLTRLKEQSGVDQMLDLAGRTMFEEQWAYIPARGLWIEIGSNEFAWGNDSQVELDADYLMALLEVFGHVRVYHFHPAAYFDRPGGAGELPAGTSEASALPSDRLGSIGFALPSPADAEVSLKIALEQGTNKPNVNATFHVVSPYGVASYGSTERGRKRLVAEEGNPRTNPALTILVTLSLRRGEINVTKTVESISDATINEVINVLADQVTTPDYEVQFEPVARRPEGNGVKRTPNAPRSWAAVAEPDIVVPCRDVRSGSSTAVAGIHKMSAPIPPEGGRLAVASFALSSVTAERPGW</sequence>
<evidence type="ECO:0000256" key="1">
    <source>
        <dbReference type="SAM" id="SignalP"/>
    </source>
</evidence>
<comment type="caution">
    <text evidence="2">The sequence shown here is derived from an EMBL/GenBank/DDBJ whole genome shotgun (WGS) entry which is preliminary data.</text>
</comment>
<feature type="chain" id="PRO_5045689876" evidence="1">
    <location>
        <begin position="33"/>
        <end position="361"/>
    </location>
</feature>
<protein>
    <submittedName>
        <fullName evidence="2">Uncharacterized protein</fullName>
    </submittedName>
</protein>
<organism evidence="2 3">
    <name type="scientific">Aquibium pacificus</name>
    <dbReference type="NCBI Taxonomy" id="3153579"/>
    <lineage>
        <taxon>Bacteria</taxon>
        <taxon>Pseudomonadati</taxon>
        <taxon>Pseudomonadota</taxon>
        <taxon>Alphaproteobacteria</taxon>
        <taxon>Hyphomicrobiales</taxon>
        <taxon>Phyllobacteriaceae</taxon>
        <taxon>Aquibium</taxon>
    </lineage>
</organism>
<dbReference type="Proteomes" id="UP001556692">
    <property type="component" value="Unassembled WGS sequence"/>
</dbReference>
<evidence type="ECO:0000313" key="2">
    <source>
        <dbReference type="EMBL" id="MEX0407907.1"/>
    </source>
</evidence>
<keyword evidence="1" id="KW-0732">Signal</keyword>
<evidence type="ECO:0000313" key="3">
    <source>
        <dbReference type="Proteomes" id="UP001556692"/>
    </source>
</evidence>
<dbReference type="EMBL" id="JBDPGJ010000004">
    <property type="protein sequence ID" value="MEX0407907.1"/>
    <property type="molecule type" value="Genomic_DNA"/>
</dbReference>
<proteinExistence type="predicted"/>
<accession>A0ABV3SMA6</accession>
<reference evidence="2 3" key="1">
    <citation type="submission" date="2024-05" db="EMBL/GenBank/DDBJ databases">
        <authorList>
            <person name="Jiang F."/>
        </authorList>
    </citation>
    <scope>NUCLEOTIDE SEQUENCE [LARGE SCALE GENOMIC DNA]</scope>
    <source>
        <strain evidence="2 3">LZ166</strain>
    </source>
</reference>
<name>A0ABV3SMA6_9HYPH</name>
<gene>
    <name evidence="2" type="ORF">ABGN05_19785</name>
</gene>
<feature type="signal peptide" evidence="1">
    <location>
        <begin position="1"/>
        <end position="32"/>
    </location>
</feature>